<organism evidence="1 2">
    <name type="scientific">Campylobacter concisus</name>
    <dbReference type="NCBI Taxonomy" id="199"/>
    <lineage>
        <taxon>Bacteria</taxon>
        <taxon>Pseudomonadati</taxon>
        <taxon>Campylobacterota</taxon>
        <taxon>Epsilonproteobacteria</taxon>
        <taxon>Campylobacterales</taxon>
        <taxon>Campylobacteraceae</taxon>
        <taxon>Campylobacter</taxon>
    </lineage>
</organism>
<dbReference type="RefSeq" id="WP_054195900.1">
    <property type="nucleotide sequence ID" value="NZ_PPAP01000030.1"/>
</dbReference>
<dbReference type="AlphaFoldDB" id="A0A0M5ME20"/>
<evidence type="ECO:0000313" key="2">
    <source>
        <dbReference type="Proteomes" id="UP000066049"/>
    </source>
</evidence>
<accession>A0A0M5ME20</accession>
<sequence length="69" mass="7556">MGAQNGISNFDAISDQWSYLIYKAADEKNSNVLLGFGVRNTGCTRVLRKFMGSLANRQLLGGQDANETK</sequence>
<dbReference type="KEGG" id="ccoc:CCON33237_0065"/>
<proteinExistence type="predicted"/>
<dbReference type="EMBL" id="CP012541">
    <property type="protein sequence ID" value="ALF46793.1"/>
    <property type="molecule type" value="Genomic_DNA"/>
</dbReference>
<gene>
    <name evidence="1" type="ORF">CCON33237_0065</name>
</gene>
<evidence type="ECO:0000313" key="1">
    <source>
        <dbReference type="EMBL" id="ALF46793.1"/>
    </source>
</evidence>
<protein>
    <submittedName>
        <fullName evidence="1">Uncharacterized protein</fullName>
    </submittedName>
</protein>
<reference evidence="2" key="1">
    <citation type="submission" date="2015-08" db="EMBL/GenBank/DDBJ databases">
        <title>Comparative genomics of the Campylobacter concisus group.</title>
        <authorList>
            <person name="Miller W.G."/>
            <person name="Yee E."/>
            <person name="Chapman M.H."/>
            <person name="Huynh S."/>
            <person name="Bono J.L."/>
            <person name="On S.L.W."/>
            <person name="St Leger J."/>
            <person name="Foster G."/>
            <person name="Parker C.T."/>
        </authorList>
    </citation>
    <scope>NUCLEOTIDE SEQUENCE [LARGE SCALE GENOMIC DNA]</scope>
    <source>
        <strain evidence="2">ATCC 33237</strain>
    </source>
</reference>
<dbReference type="Proteomes" id="UP000066049">
    <property type="component" value="Chromosome"/>
</dbReference>
<name>A0A0M5ME20_9BACT</name>